<dbReference type="NCBIfam" id="TIGR01509">
    <property type="entry name" value="HAD-SF-IA-v3"/>
    <property type="match status" value="1"/>
</dbReference>
<evidence type="ECO:0000256" key="4">
    <source>
        <dbReference type="ARBA" id="ARBA00022842"/>
    </source>
</evidence>
<dbReference type="SFLD" id="SFLDS00003">
    <property type="entry name" value="Haloacid_Dehalogenase"/>
    <property type="match status" value="1"/>
</dbReference>
<dbReference type="SFLD" id="SFLDG01135">
    <property type="entry name" value="C1.5.6:_HAD__Beta-PGM__Phospha"/>
    <property type="match status" value="1"/>
</dbReference>
<dbReference type="SFLD" id="SFLDG01129">
    <property type="entry name" value="C1.5:_HAD__Beta-PGM__Phosphata"/>
    <property type="match status" value="1"/>
</dbReference>
<dbReference type="InterPro" id="IPR041492">
    <property type="entry name" value="HAD_2"/>
</dbReference>
<keyword evidence="7" id="KW-1185">Reference proteome</keyword>
<dbReference type="RefSeq" id="WP_245755505.1">
    <property type="nucleotide sequence ID" value="NZ_FOMZ01000009.1"/>
</dbReference>
<comment type="similarity">
    <text evidence="2">Belongs to the HAD-like hydrolase superfamily. CbbY/CbbZ/Gph/YieH family.</text>
</comment>
<evidence type="ECO:0000256" key="2">
    <source>
        <dbReference type="ARBA" id="ARBA00006171"/>
    </source>
</evidence>
<dbReference type="Pfam" id="PF13419">
    <property type="entry name" value="HAD_2"/>
    <property type="match status" value="1"/>
</dbReference>
<dbReference type="AlphaFoldDB" id="A0A1I1YPN0"/>
<dbReference type="PANTHER" id="PTHR46193">
    <property type="entry name" value="6-PHOSPHOGLUCONATE PHOSPHATASE"/>
    <property type="match status" value="1"/>
</dbReference>
<reference evidence="7" key="1">
    <citation type="submission" date="2016-10" db="EMBL/GenBank/DDBJ databases">
        <authorList>
            <person name="Varghese N."/>
            <person name="Submissions S."/>
        </authorList>
    </citation>
    <scope>NUCLEOTIDE SEQUENCE [LARGE SCALE GENOMIC DNA]</scope>
    <source>
        <strain evidence="7">DSM 45004</strain>
    </source>
</reference>
<comment type="cofactor">
    <cofactor evidence="1">
        <name>Mg(2+)</name>
        <dbReference type="ChEBI" id="CHEBI:18420"/>
    </cofactor>
</comment>
<dbReference type="CDD" id="cd07505">
    <property type="entry name" value="HAD_BPGM-like"/>
    <property type="match status" value="1"/>
</dbReference>
<dbReference type="GO" id="GO:0003824">
    <property type="term" value="F:catalytic activity"/>
    <property type="evidence" value="ECO:0007669"/>
    <property type="project" value="UniProtKB-ARBA"/>
</dbReference>
<organism evidence="6 7">
    <name type="scientific">Actinopolyspora alba</name>
    <dbReference type="NCBI Taxonomy" id="673379"/>
    <lineage>
        <taxon>Bacteria</taxon>
        <taxon>Bacillati</taxon>
        <taxon>Actinomycetota</taxon>
        <taxon>Actinomycetes</taxon>
        <taxon>Actinopolysporales</taxon>
        <taxon>Actinopolysporaceae</taxon>
        <taxon>Actinopolyspora</taxon>
        <taxon>Actinopolyspora alba group</taxon>
    </lineage>
</organism>
<sequence length="238" mass="25200">MTETDPRAAESQRSAVPEFPAAVLFDMDGTLVDSEKLWTVAMDDYAAANGAEISDAARARMVGSNMSRSMRLLLADIGMSTGPADIEAAGQQVIERMAEMLDNDLTWRPGAEQALRRVSTDGVPVALVTSTIRSLTDIALRTIGAEMFDVTVCGDEVDGYNKPDPEPYLRACRELGVDPAHCVAIEDSPTGVSSAVSAGCAVLGVSCEVPLEPELGCIIRDSLEGLDTAELGTLLHRG</sequence>
<keyword evidence="4" id="KW-0460">Magnesium</keyword>
<keyword evidence="3" id="KW-0479">Metal-binding</keyword>
<evidence type="ECO:0000313" key="7">
    <source>
        <dbReference type="Proteomes" id="UP000198716"/>
    </source>
</evidence>
<dbReference type="InterPro" id="IPR023214">
    <property type="entry name" value="HAD_sf"/>
</dbReference>
<dbReference type="InterPro" id="IPR036412">
    <property type="entry name" value="HAD-like_sf"/>
</dbReference>
<dbReference type="InterPro" id="IPR006439">
    <property type="entry name" value="HAD-SF_hydro_IA"/>
</dbReference>
<dbReference type="SUPFAM" id="SSF56784">
    <property type="entry name" value="HAD-like"/>
    <property type="match status" value="1"/>
</dbReference>
<gene>
    <name evidence="6" type="ORF">SAMN04487819_109126</name>
</gene>
<evidence type="ECO:0000256" key="5">
    <source>
        <dbReference type="ARBA" id="ARBA00023277"/>
    </source>
</evidence>
<dbReference type="PANTHER" id="PTHR46193:SF18">
    <property type="entry name" value="HEXITOL PHOSPHATASE B"/>
    <property type="match status" value="1"/>
</dbReference>
<proteinExistence type="inferred from homology"/>
<protein>
    <submittedName>
        <fullName evidence="6">Haloacid dehalogenase superfamily, subfamily IA, variant 3 with third motif having DD or ED</fullName>
    </submittedName>
</protein>
<dbReference type="EMBL" id="FOMZ01000009">
    <property type="protein sequence ID" value="SFE20978.1"/>
    <property type="molecule type" value="Genomic_DNA"/>
</dbReference>
<evidence type="ECO:0000313" key="6">
    <source>
        <dbReference type="EMBL" id="SFE20978.1"/>
    </source>
</evidence>
<dbReference type="Gene3D" id="3.40.50.1000">
    <property type="entry name" value="HAD superfamily/HAD-like"/>
    <property type="match status" value="1"/>
</dbReference>
<dbReference type="Proteomes" id="UP000198716">
    <property type="component" value="Unassembled WGS sequence"/>
</dbReference>
<dbReference type="GO" id="GO:0046872">
    <property type="term" value="F:metal ion binding"/>
    <property type="evidence" value="ECO:0007669"/>
    <property type="project" value="UniProtKB-KW"/>
</dbReference>
<evidence type="ECO:0000256" key="1">
    <source>
        <dbReference type="ARBA" id="ARBA00001946"/>
    </source>
</evidence>
<dbReference type="InterPro" id="IPR051600">
    <property type="entry name" value="Beta-PGM-like"/>
</dbReference>
<dbReference type="Gene3D" id="1.10.150.240">
    <property type="entry name" value="Putative phosphatase, domain 2"/>
    <property type="match status" value="1"/>
</dbReference>
<accession>A0A1I1YPN0</accession>
<evidence type="ECO:0000256" key="3">
    <source>
        <dbReference type="ARBA" id="ARBA00022723"/>
    </source>
</evidence>
<name>A0A1I1YPN0_9ACTN</name>
<dbReference type="FunFam" id="3.40.50.1000:FF:000162">
    <property type="entry name" value="HAD-like protein"/>
    <property type="match status" value="1"/>
</dbReference>
<dbReference type="InterPro" id="IPR023198">
    <property type="entry name" value="PGP-like_dom2"/>
</dbReference>
<keyword evidence="5" id="KW-0119">Carbohydrate metabolism</keyword>